<sequence length="422" mass="46845">MVLAEGVEITEANVPALCEAVWNLQVSHRLLEKVNDEIVGLLERVLSVHPLDSANLESFAGAKFTSFTQSSSQWRLLFLQMLITLPGSDMLAPLRNRLLSSSASITAFSLGVLLALVSTIAVCCKSGTLLISDMLHDLLIHIFSSTRLPGVETTSPEKSLNLVALLDDSFSSQQSSSPTVDPADWRFCQLRHALLLARQLTTEDSRITSFSYNQWWRECFCTPPHQTGVLATRRSLEFLATNLLRLLPHEMSAVYLQTQLTAASPFWLAASHPQEECYRTWREYLDVGRDRLAELRMQRITTTPGIDAASNTWTDEVSALVNEYARAMLEASSIPKVPTAIVEMHLFRGQHLHEVVMPMLRAPPPTLPVDQHAACAALVRCIEARLGGGTGSSTSCDATLIERRARNVRIGRSVRKMARVRK</sequence>
<protein>
    <submittedName>
        <fullName evidence="1">Uncharacterized protein</fullName>
    </submittedName>
</protein>
<evidence type="ECO:0000313" key="2">
    <source>
        <dbReference type="Proteomes" id="UP001651158"/>
    </source>
</evidence>
<dbReference type="Proteomes" id="UP001651158">
    <property type="component" value="Unassembled WGS sequence"/>
</dbReference>
<organism evidence="1 2">
    <name type="scientific">Taenia crassiceps</name>
    <dbReference type="NCBI Taxonomy" id="6207"/>
    <lineage>
        <taxon>Eukaryota</taxon>
        <taxon>Metazoa</taxon>
        <taxon>Spiralia</taxon>
        <taxon>Lophotrochozoa</taxon>
        <taxon>Platyhelminthes</taxon>
        <taxon>Cestoda</taxon>
        <taxon>Eucestoda</taxon>
        <taxon>Cyclophyllidea</taxon>
        <taxon>Taeniidae</taxon>
        <taxon>Taenia</taxon>
    </lineage>
</organism>
<accession>A0ABR4QBR2</accession>
<proteinExistence type="predicted"/>
<name>A0ABR4QBR2_9CEST</name>
<gene>
    <name evidence="1" type="ORF">TcWFU_007281</name>
</gene>
<keyword evidence="2" id="KW-1185">Reference proteome</keyword>
<evidence type="ECO:0000313" key="1">
    <source>
        <dbReference type="EMBL" id="KAL5106987.1"/>
    </source>
</evidence>
<dbReference type="EMBL" id="JAKROA010000005">
    <property type="protein sequence ID" value="KAL5106987.1"/>
    <property type="molecule type" value="Genomic_DNA"/>
</dbReference>
<reference evidence="1 2" key="1">
    <citation type="journal article" date="2022" name="Front. Cell. Infect. Microbiol.">
        <title>The Genomes of Two Strains of Taenia crassiceps the Animal Model for the Study of Human Cysticercosis.</title>
        <authorList>
            <person name="Bobes R.J."/>
            <person name="Estrada K."/>
            <person name="Rios-Valencia D.G."/>
            <person name="Calderon-Gallegos A."/>
            <person name="de la Torre P."/>
            <person name="Carrero J.C."/>
            <person name="Sanchez-Flores A."/>
            <person name="Laclette J.P."/>
        </authorList>
    </citation>
    <scope>NUCLEOTIDE SEQUENCE [LARGE SCALE GENOMIC DNA]</scope>
    <source>
        <strain evidence="1">WFUcys</strain>
    </source>
</reference>
<comment type="caution">
    <text evidence="1">The sequence shown here is derived from an EMBL/GenBank/DDBJ whole genome shotgun (WGS) entry which is preliminary data.</text>
</comment>